<name>A0AAD7G2J6_MYCRO</name>
<feature type="region of interest" description="Disordered" evidence="1">
    <location>
        <begin position="212"/>
        <end position="354"/>
    </location>
</feature>
<evidence type="ECO:0000256" key="1">
    <source>
        <dbReference type="SAM" id="MobiDB-lite"/>
    </source>
</evidence>
<dbReference type="EMBL" id="JARKIE010000253">
    <property type="protein sequence ID" value="KAJ7661099.1"/>
    <property type="molecule type" value="Genomic_DNA"/>
</dbReference>
<protein>
    <submittedName>
        <fullName evidence="2">Uncharacterized protein</fullName>
    </submittedName>
</protein>
<feature type="region of interest" description="Disordered" evidence="1">
    <location>
        <begin position="372"/>
        <end position="395"/>
    </location>
</feature>
<reference evidence="2" key="1">
    <citation type="submission" date="2023-03" db="EMBL/GenBank/DDBJ databases">
        <title>Massive genome expansion in bonnet fungi (Mycena s.s.) driven by repeated elements and novel gene families across ecological guilds.</title>
        <authorList>
            <consortium name="Lawrence Berkeley National Laboratory"/>
            <person name="Harder C.B."/>
            <person name="Miyauchi S."/>
            <person name="Viragh M."/>
            <person name="Kuo A."/>
            <person name="Thoen E."/>
            <person name="Andreopoulos B."/>
            <person name="Lu D."/>
            <person name="Skrede I."/>
            <person name="Drula E."/>
            <person name="Henrissat B."/>
            <person name="Morin E."/>
            <person name="Kohler A."/>
            <person name="Barry K."/>
            <person name="LaButti K."/>
            <person name="Morin E."/>
            <person name="Salamov A."/>
            <person name="Lipzen A."/>
            <person name="Mereny Z."/>
            <person name="Hegedus B."/>
            <person name="Baldrian P."/>
            <person name="Stursova M."/>
            <person name="Weitz H."/>
            <person name="Taylor A."/>
            <person name="Grigoriev I.V."/>
            <person name="Nagy L.G."/>
            <person name="Martin F."/>
            <person name="Kauserud H."/>
        </authorList>
    </citation>
    <scope>NUCLEOTIDE SEQUENCE</scope>
    <source>
        <strain evidence="2">CBHHK067</strain>
    </source>
</reference>
<organism evidence="2 3">
    <name type="scientific">Mycena rosella</name>
    <name type="common">Pink bonnet</name>
    <name type="synonym">Agaricus rosellus</name>
    <dbReference type="NCBI Taxonomy" id="1033263"/>
    <lineage>
        <taxon>Eukaryota</taxon>
        <taxon>Fungi</taxon>
        <taxon>Dikarya</taxon>
        <taxon>Basidiomycota</taxon>
        <taxon>Agaricomycotina</taxon>
        <taxon>Agaricomycetes</taxon>
        <taxon>Agaricomycetidae</taxon>
        <taxon>Agaricales</taxon>
        <taxon>Marasmiineae</taxon>
        <taxon>Mycenaceae</taxon>
        <taxon>Mycena</taxon>
    </lineage>
</organism>
<comment type="caution">
    <text evidence="2">The sequence shown here is derived from an EMBL/GenBank/DDBJ whole genome shotgun (WGS) entry which is preliminary data.</text>
</comment>
<accession>A0AAD7G2J6</accession>
<feature type="region of interest" description="Disordered" evidence="1">
    <location>
        <begin position="87"/>
        <end position="117"/>
    </location>
</feature>
<dbReference type="Gene3D" id="3.60.130.30">
    <property type="match status" value="1"/>
</dbReference>
<feature type="compositionally biased region" description="Pro residues" evidence="1">
    <location>
        <begin position="249"/>
        <end position="258"/>
    </location>
</feature>
<dbReference type="Proteomes" id="UP001221757">
    <property type="component" value="Unassembled WGS sequence"/>
</dbReference>
<evidence type="ECO:0000313" key="2">
    <source>
        <dbReference type="EMBL" id="KAJ7661099.1"/>
    </source>
</evidence>
<proteinExistence type="predicted"/>
<keyword evidence="3" id="KW-1185">Reference proteome</keyword>
<dbReference type="AlphaFoldDB" id="A0AAD7G2J6"/>
<gene>
    <name evidence="2" type="ORF">B0H17DRAFT_1144802</name>
</gene>
<feature type="compositionally biased region" description="Low complexity" evidence="1">
    <location>
        <begin position="259"/>
        <end position="280"/>
    </location>
</feature>
<feature type="region of interest" description="Disordered" evidence="1">
    <location>
        <begin position="58"/>
        <end position="77"/>
    </location>
</feature>
<sequence>MPLLIEEDTLLEELLSAIPALLQGSGNGNGNGMASDNPQPQALARLYALMEQQRAPLNAGAGAPTLPTSSQQGAPVQRVARLQGTVAAAAPASGPSQSYSHAASPSRSYDHPPSHFQVPPMSLSAQQHFIASPHHFTASPNSTSPNVNISFPGGTALFPAFLLSRPTSPPVPYASDALSFNVPRRLNFYEAQDSLSEQVSLEDSPMTLLPGFSLESRRSSGPSFPLLSPLRTSVSLPPSPMTFTSTPSRTPPSPPSPLQGPTSPTSPSPNTAAIATAPSSSRKRKAAQAGLKQPSPRRSQSGAQRSALAGAGRDDQADDADYADASLRRRRRRPPRAPRSPCPRGGNAARVTRPAARNPIAASVHEMQRQLLEGAPENGATTKTKGRGGKMSKRDKETVWLTDGEPPVATREPALRIVELSLLAISADLQHELADLIFAFQDQANTFAALSASGALTSTSNRSESLISGFARVMTRCGLLEAQQVKLDFQLMMSYIQASFYIQARLNVPKGEHPPSYYALAQEVSHSSVTASSIQNWYKAGSRLIYLAAASSMYLIPMIAIAGNKRQLSKEDNLDVIQRMAYLLCVPHVIPQMLLIEQVTTQLEDAFSLGFPPDSSGISEVIPFKDVDRMAARLRLFDFNYFKLPPFSPCWNALKDPLLAPALPLTLENMNITPACVAEEITIRTTLDLKATPCPVNPANSKAWTEAERVKAAAAPVATSIDDLRRKAGGKRKTDGYVCIPSDICEGVNMMYRKVLTLRDCQDKLIAMLITNLSKTLPHLNTTALPFFSAVMTGEVYPIDSSEVDSYCATHKVFWARYGEQGHTAPKNVHPYNVRKEGATRVNFTQRAPHTSEEMKEDPMETELIAEFIKLVTIVIEFHLKTLLPNEYYSISVFASKLPLNERSLAHLFGGYVINIRVSTRGHRDTGDKLFCVVIPFGEWTGGELVTFEPGCVFRPKAWDAIIFPSCDITHFNLEHQGSRLSLVLHSDKYGDGWVQDLNGWEARNV</sequence>
<evidence type="ECO:0000313" key="3">
    <source>
        <dbReference type="Proteomes" id="UP001221757"/>
    </source>
</evidence>
<feature type="compositionally biased region" description="Low complexity" evidence="1">
    <location>
        <begin position="219"/>
        <end position="231"/>
    </location>
</feature>
<feature type="compositionally biased region" description="Polar residues" evidence="1">
    <location>
        <begin position="94"/>
        <end position="107"/>
    </location>
</feature>